<proteinExistence type="predicted"/>
<evidence type="ECO:0000313" key="1">
    <source>
        <dbReference type="EMBL" id="MBN7799429.1"/>
    </source>
</evidence>
<reference evidence="1 2" key="1">
    <citation type="submission" date="2021-03" db="EMBL/GenBank/DDBJ databases">
        <title>novel species isolated from a fishpond in China.</title>
        <authorList>
            <person name="Lu H."/>
            <person name="Cai Z."/>
        </authorList>
    </citation>
    <scope>NUCLEOTIDE SEQUENCE [LARGE SCALE GENOMIC DNA]</scope>
    <source>
        <strain evidence="1 2">JCM 31546</strain>
    </source>
</reference>
<evidence type="ECO:0000313" key="2">
    <source>
        <dbReference type="Proteomes" id="UP000664698"/>
    </source>
</evidence>
<comment type="caution">
    <text evidence="1">The sequence shown here is derived from an EMBL/GenBank/DDBJ whole genome shotgun (WGS) entry which is preliminary data.</text>
</comment>
<keyword evidence="2" id="KW-1185">Reference proteome</keyword>
<accession>A0ABS3BKS8</accession>
<gene>
    <name evidence="1" type="ORF">J0A67_01080</name>
</gene>
<sequence>MMNQKEFNSEKFLAQGVGSKPVILWLSSQNGKTEVFSTVVTLKSKGVKSLCLGIDCGEFCSDNGVEWYDWLVPELGKHFDLKPCFDNFSRSSGKMSSHQCGLGEIVEHFIFKHGKYFSVIELWRNPSSKVKPESTENIFSEDVVFAATWAKYWGKNVVLRTSKNIDSNWLAQITASQVFGSVEWEDQPENLGGQIYKKDELRNTLSLMAAYYPSHNGPAETTV</sequence>
<dbReference type="RefSeq" id="WP_206567424.1">
    <property type="nucleotide sequence ID" value="NZ_JAFKCW010000001.1"/>
</dbReference>
<dbReference type="Proteomes" id="UP000664698">
    <property type="component" value="Unassembled WGS sequence"/>
</dbReference>
<name>A0ABS3BKS8_9BACT</name>
<dbReference type="EMBL" id="JAFKCW010000001">
    <property type="protein sequence ID" value="MBN7799429.1"/>
    <property type="molecule type" value="Genomic_DNA"/>
</dbReference>
<protein>
    <submittedName>
        <fullName evidence="1">Uncharacterized protein</fullName>
    </submittedName>
</protein>
<organism evidence="1 2">
    <name type="scientific">Algoriphagus aestuariicola</name>
    <dbReference type="NCBI Taxonomy" id="1852016"/>
    <lineage>
        <taxon>Bacteria</taxon>
        <taxon>Pseudomonadati</taxon>
        <taxon>Bacteroidota</taxon>
        <taxon>Cytophagia</taxon>
        <taxon>Cytophagales</taxon>
        <taxon>Cyclobacteriaceae</taxon>
        <taxon>Algoriphagus</taxon>
    </lineage>
</organism>